<keyword evidence="5" id="KW-1053">Target membrane</keyword>
<dbReference type="GeneID" id="106457834"/>
<comment type="subcellular location">
    <subcellularLocation>
        <location evidence="1">Target cell membrane</location>
    </subcellularLocation>
</comment>
<dbReference type="Pfam" id="PF03020">
    <property type="entry name" value="LEM"/>
    <property type="match status" value="1"/>
</dbReference>
<dbReference type="PANTHER" id="PTHR46427:SF1">
    <property type="entry name" value="ANKYRIN REPEAT AND LEM DOMAIN-CONTAINING PROTEIN 1"/>
    <property type="match status" value="1"/>
</dbReference>
<evidence type="ECO:0000256" key="2">
    <source>
        <dbReference type="ARBA" id="ARBA00022483"/>
    </source>
</evidence>
<feature type="non-terminal residue" evidence="9">
    <location>
        <position position="1"/>
    </location>
</feature>
<dbReference type="PROSITE" id="PS50954">
    <property type="entry name" value="LEM"/>
    <property type="match status" value="1"/>
</dbReference>
<dbReference type="InterPro" id="IPR034998">
    <property type="entry name" value="ANKLE1"/>
</dbReference>
<accession>A0ABM1S7I5</accession>
<proteinExistence type="predicted"/>
<keyword evidence="5" id="KW-0472">Membrane</keyword>
<keyword evidence="4" id="KW-0638">Presynaptic neurotoxin</keyword>
<dbReference type="PROSITE" id="PS50297">
    <property type="entry name" value="ANK_REP_REGION"/>
    <property type="match status" value="2"/>
</dbReference>
<feature type="repeat" description="ANK" evidence="6">
    <location>
        <begin position="40"/>
        <end position="72"/>
    </location>
</feature>
<dbReference type="CDD" id="cd12934">
    <property type="entry name" value="LEM"/>
    <property type="match status" value="1"/>
</dbReference>
<protein>
    <submittedName>
        <fullName evidence="9">Ankyrin repeat and LEM domain-containing protein 1-like</fullName>
    </submittedName>
</protein>
<dbReference type="Pfam" id="PF22945">
    <property type="entry name" value="LEM-3_GIY-YIG"/>
    <property type="match status" value="1"/>
</dbReference>
<dbReference type="Gene3D" id="1.10.720.40">
    <property type="match status" value="1"/>
</dbReference>
<organism evidence="8 9">
    <name type="scientific">Limulus polyphemus</name>
    <name type="common">Atlantic horseshoe crab</name>
    <dbReference type="NCBI Taxonomy" id="6850"/>
    <lineage>
        <taxon>Eukaryota</taxon>
        <taxon>Metazoa</taxon>
        <taxon>Ecdysozoa</taxon>
        <taxon>Arthropoda</taxon>
        <taxon>Chelicerata</taxon>
        <taxon>Merostomata</taxon>
        <taxon>Xiphosura</taxon>
        <taxon>Limulidae</taxon>
        <taxon>Limulus</taxon>
    </lineage>
</organism>
<dbReference type="SMART" id="SM00540">
    <property type="entry name" value="LEM"/>
    <property type="match status" value="1"/>
</dbReference>
<feature type="domain" description="LEM" evidence="7">
    <location>
        <begin position="377"/>
        <end position="421"/>
    </location>
</feature>
<dbReference type="InterPro" id="IPR036770">
    <property type="entry name" value="Ankyrin_rpt-contain_sf"/>
</dbReference>
<reference evidence="9" key="1">
    <citation type="submission" date="2025-08" db="UniProtKB">
        <authorList>
            <consortium name="RefSeq"/>
        </authorList>
    </citation>
    <scope>IDENTIFICATION</scope>
    <source>
        <tissue evidence="9">Muscle</tissue>
    </source>
</reference>
<keyword evidence="2" id="KW-0268">Exocytosis</keyword>
<sequence>DADGCTLLHLAVGLEDTPSNEAVVALLLQHGANPNIRSIDGLTPVHISVLWGNVLSLKLLLSFGGNPWLKDSGEKDAFQMALETQESKCIQVLEEFVRSHNFSTRISLGSDVSQRSSFCSSTGIQLHEAGDACASFAVFSSSVLSSEYLTCSPPQEKKHSMWNENANENICKKLKDLFLTESSNVSCTRKENCLLAVEQPKQSSFFPCIFDLGGGGDTIETKRLNCEIKEDIMISANDIKLLGTQQDRNSSSYNASISSFSSQSTSSPVRILSLSPQVHDIGFCSPGSPTGNRLDGIHYLSPRENAAVVLRNNSRLSASLGKPSCHWNSGSSGDEGVQEYLYTDEEEGIALIERHYPCSNPSSFTNSSSSSDTVIVPLDLQKLNNSEIRKQLLDLGDNPGPVQDSTRQVYLHRLTRLKSGVVQVSSPLLPNYPPEISHVLESRLDFVQAAVLEKDMCNDFDNPGPKTKWREGTQKTSFNYLLLDPRVTRNLPGRALLLSFSEQFQAFINAIFYVGKGTRARPYSHLYEAIKILNDPVNKPSTKVQHILDIWASGEGVISLHCFQNVIPVEAYTREACMVEALGLSNLTNIKRGDFYGVAATFNDKKKRQLGAFFLFRSLHIFLNEGERQLKPFDIR</sequence>
<evidence type="ECO:0000256" key="3">
    <source>
        <dbReference type="ARBA" id="ARBA00022537"/>
    </source>
</evidence>
<dbReference type="PROSITE" id="PS50088">
    <property type="entry name" value="ANK_REPEAT"/>
    <property type="match status" value="2"/>
</dbReference>
<dbReference type="CDD" id="cd10454">
    <property type="entry name" value="GIY-YIG_COG3680_Meta"/>
    <property type="match status" value="1"/>
</dbReference>
<evidence type="ECO:0000256" key="4">
    <source>
        <dbReference type="ARBA" id="ARBA00023028"/>
    </source>
</evidence>
<keyword evidence="4" id="KW-0800">Toxin</keyword>
<dbReference type="SUPFAM" id="SSF48403">
    <property type="entry name" value="Ankyrin repeat"/>
    <property type="match status" value="1"/>
</dbReference>
<dbReference type="SMART" id="SM00248">
    <property type="entry name" value="ANK"/>
    <property type="match status" value="2"/>
</dbReference>
<dbReference type="Proteomes" id="UP000694941">
    <property type="component" value="Unplaced"/>
</dbReference>
<dbReference type="Gene3D" id="1.25.40.20">
    <property type="entry name" value="Ankyrin repeat-containing domain"/>
    <property type="match status" value="1"/>
</dbReference>
<dbReference type="RefSeq" id="XP_022239590.1">
    <property type="nucleotide sequence ID" value="XM_022383882.1"/>
</dbReference>
<name>A0ABM1S7I5_LIMPO</name>
<evidence type="ECO:0000313" key="9">
    <source>
        <dbReference type="RefSeq" id="XP_022239590.1"/>
    </source>
</evidence>
<evidence type="ECO:0000256" key="6">
    <source>
        <dbReference type="PROSITE-ProRule" id="PRU00023"/>
    </source>
</evidence>
<keyword evidence="8" id="KW-1185">Reference proteome</keyword>
<evidence type="ECO:0000313" key="8">
    <source>
        <dbReference type="Proteomes" id="UP000694941"/>
    </source>
</evidence>
<evidence type="ECO:0000256" key="5">
    <source>
        <dbReference type="ARBA" id="ARBA00023298"/>
    </source>
</evidence>
<keyword evidence="3" id="KW-1052">Target cell membrane</keyword>
<keyword evidence="6" id="KW-0040">ANK repeat</keyword>
<evidence type="ECO:0000259" key="7">
    <source>
        <dbReference type="PROSITE" id="PS50954"/>
    </source>
</evidence>
<gene>
    <name evidence="9" type="primary">LOC106457834</name>
</gene>
<dbReference type="InterPro" id="IPR003887">
    <property type="entry name" value="LEM_dom"/>
</dbReference>
<evidence type="ECO:0000256" key="1">
    <source>
        <dbReference type="ARBA" id="ARBA00004175"/>
    </source>
</evidence>
<dbReference type="InterPro" id="IPR011015">
    <property type="entry name" value="LEM/LEM-like_dom_sf"/>
</dbReference>
<feature type="repeat" description="ANK" evidence="6">
    <location>
        <begin position="3"/>
        <end position="39"/>
    </location>
</feature>
<dbReference type="Pfam" id="PF13637">
    <property type="entry name" value="Ank_4"/>
    <property type="match status" value="1"/>
</dbReference>
<keyword evidence="4" id="KW-0528">Neurotoxin</keyword>
<dbReference type="PANTHER" id="PTHR46427">
    <property type="entry name" value="ANKYRIN REPEAT AND LEM DOMAIN-CONTAINING PROTEIN 1"/>
    <property type="match status" value="1"/>
</dbReference>
<dbReference type="InterPro" id="IPR002110">
    <property type="entry name" value="Ankyrin_rpt"/>
</dbReference>
<dbReference type="SUPFAM" id="SSF63451">
    <property type="entry name" value="LEM domain"/>
    <property type="match status" value="1"/>
</dbReference>